<comment type="pathway">
    <text evidence="2 19">Energy metabolism; oxidative phosphorylation.</text>
</comment>
<dbReference type="Proteomes" id="UP000706333">
    <property type="component" value="Unassembled WGS sequence"/>
</dbReference>
<feature type="binding site" description="axial binding residue" evidence="20">
    <location>
        <position position="266"/>
    </location>
    <ligand>
        <name>heme c</name>
        <dbReference type="ChEBI" id="CHEBI:61717"/>
        <label>2</label>
    </ligand>
    <ligandPart>
        <name>Fe</name>
        <dbReference type="ChEBI" id="CHEBI:18248"/>
    </ligandPart>
</feature>
<keyword evidence="12 19" id="KW-0375">Hydrogen ion transport</keyword>
<accession>A0A934TLK2</accession>
<feature type="transmembrane region" description="Helical" evidence="23">
    <location>
        <begin position="74"/>
        <end position="92"/>
    </location>
</feature>
<keyword evidence="17 19" id="KW-0406">Ion transport</keyword>
<evidence type="ECO:0000256" key="11">
    <source>
        <dbReference type="ARBA" id="ARBA00022737"/>
    </source>
</evidence>
<dbReference type="InterPro" id="IPR036909">
    <property type="entry name" value="Cyt_c-like_dom_sf"/>
</dbReference>
<keyword evidence="10 19" id="KW-0479">Metal-binding</keyword>
<comment type="function">
    <text evidence="19">C-type cytochrome. Part of the cbb3-type cytochrome c oxidase complex.</text>
</comment>
<keyword evidence="16 19" id="KW-0408">Iron</keyword>
<dbReference type="AlphaFoldDB" id="A0A934TLK2"/>
<dbReference type="PROSITE" id="PS51007">
    <property type="entry name" value="CYTC"/>
    <property type="match status" value="2"/>
</dbReference>
<evidence type="ECO:0000256" key="9">
    <source>
        <dbReference type="ARBA" id="ARBA00022692"/>
    </source>
</evidence>
<dbReference type="Gene3D" id="1.10.760.10">
    <property type="entry name" value="Cytochrome c-like domain"/>
    <property type="match status" value="2"/>
</dbReference>
<evidence type="ECO:0000256" key="6">
    <source>
        <dbReference type="ARBA" id="ARBA00022519"/>
    </source>
</evidence>
<dbReference type="InterPro" id="IPR050597">
    <property type="entry name" value="Cytochrome_c_Oxidase_Subunit"/>
</dbReference>
<dbReference type="PRINTS" id="PR00605">
    <property type="entry name" value="CYTCHROMECIC"/>
</dbReference>
<feature type="compositionally biased region" description="Basic and acidic residues" evidence="22">
    <location>
        <begin position="38"/>
        <end position="51"/>
    </location>
</feature>
<dbReference type="NCBIfam" id="TIGR00782">
    <property type="entry name" value="ccoP"/>
    <property type="match status" value="1"/>
</dbReference>
<keyword evidence="5 19" id="KW-1003">Cell membrane</keyword>
<dbReference type="GO" id="GO:1902600">
    <property type="term" value="P:proton transmembrane transport"/>
    <property type="evidence" value="ECO:0007669"/>
    <property type="project" value="UniProtKB-KW"/>
</dbReference>
<comment type="similarity">
    <text evidence="3 19">Belongs to the CcoP / FixP family.</text>
</comment>
<evidence type="ECO:0000256" key="10">
    <source>
        <dbReference type="ARBA" id="ARBA00022723"/>
    </source>
</evidence>
<evidence type="ECO:0000256" key="18">
    <source>
        <dbReference type="ARBA" id="ARBA00023136"/>
    </source>
</evidence>
<dbReference type="Pfam" id="PF14715">
    <property type="entry name" value="FixP_N"/>
    <property type="match status" value="1"/>
</dbReference>
<dbReference type="SUPFAM" id="SSF46626">
    <property type="entry name" value="Cytochrome c"/>
    <property type="match status" value="2"/>
</dbReference>
<reference evidence="25" key="2">
    <citation type="journal article" date="2020" name="Microorganisms">
        <title>Osmotic Adaptation and Compatible Solute Biosynthesis of Phototrophic Bacteria as Revealed from Genome Analyses.</title>
        <authorList>
            <person name="Imhoff J.F."/>
            <person name="Rahn T."/>
            <person name="Kunzel S."/>
            <person name="Keller A."/>
            <person name="Neulinger S.C."/>
        </authorList>
    </citation>
    <scope>NUCLEOTIDE SEQUENCE</scope>
    <source>
        <strain evidence="25">LMG 28126</strain>
    </source>
</reference>
<evidence type="ECO:0000256" key="15">
    <source>
        <dbReference type="ARBA" id="ARBA00023002"/>
    </source>
</evidence>
<evidence type="ECO:0000256" key="22">
    <source>
        <dbReference type="SAM" id="MobiDB-lite"/>
    </source>
</evidence>
<sequence>MAGDDKKPDPNGTVPEGGPRPPVEARTEENLVSPPSRHYPETGPELRRSARADPPTTGHSWDGIEEYDNPMPRWWLWTFYICIAWAVIYMLLYPAWPLVSKATPGLLGYSTRAEVVREMQDFEARNEVWFQRLVETEVASLREDTELERFAVQAGRAVFAAQCSQCHGAGAQGVQAGGFPSLLNDAWLWGGTLEDIHQTISHGIRNEDDPDARWSEMPAFGVDGLLSDEEIDQVVEYVRAMSGQSHDAALAEPGAEVFEWNCAACHMDDGSGNTDLGAPALNNQIWLYGGDRDTLRHTIVYSRFGVMPAFTQRLREAEIRAVAVYVHQLGGGQ</sequence>
<dbReference type="PIRSF" id="PIRSF000006">
    <property type="entry name" value="Cbb3-Cox_fixP"/>
    <property type="match status" value="1"/>
</dbReference>
<organism evidence="25 26">
    <name type="scientific">Rhodobaculum claviforme</name>
    <dbReference type="NCBI Taxonomy" id="1549854"/>
    <lineage>
        <taxon>Bacteria</taxon>
        <taxon>Pseudomonadati</taxon>
        <taxon>Pseudomonadota</taxon>
        <taxon>Alphaproteobacteria</taxon>
        <taxon>Rhodobacterales</taxon>
        <taxon>Paracoccaceae</taxon>
        <taxon>Rhodobaculum</taxon>
    </lineage>
</organism>
<dbReference type="RefSeq" id="WP_201157613.1">
    <property type="nucleotide sequence ID" value="NZ_NHSD01000277.1"/>
</dbReference>
<dbReference type="GO" id="GO:0016491">
    <property type="term" value="F:oxidoreductase activity"/>
    <property type="evidence" value="ECO:0007669"/>
    <property type="project" value="UniProtKB-KW"/>
</dbReference>
<evidence type="ECO:0000256" key="2">
    <source>
        <dbReference type="ARBA" id="ARBA00004673"/>
    </source>
</evidence>
<evidence type="ECO:0000256" key="3">
    <source>
        <dbReference type="ARBA" id="ARBA00006113"/>
    </source>
</evidence>
<feature type="domain" description="Cytochrome c" evidence="24">
    <location>
        <begin position="150"/>
        <end position="242"/>
    </location>
</feature>
<keyword evidence="4 19" id="KW-0813">Transport</keyword>
<feature type="binding site" description="axial binding residue" evidence="20">
    <location>
        <position position="167"/>
    </location>
    <ligand>
        <name>heme c</name>
        <dbReference type="ChEBI" id="CHEBI:61717"/>
        <label>1</label>
    </ligand>
    <ligandPart>
        <name>Fe</name>
        <dbReference type="ChEBI" id="CHEBI:18248"/>
    </ligandPart>
</feature>
<dbReference type="Gene3D" id="6.10.280.130">
    <property type="match status" value="1"/>
</dbReference>
<name>A0A934TLK2_9RHOB</name>
<evidence type="ECO:0000256" key="8">
    <source>
        <dbReference type="ARBA" id="ARBA00022660"/>
    </source>
</evidence>
<keyword evidence="8 19" id="KW-0679">Respiratory chain</keyword>
<proteinExistence type="inferred from homology"/>
<dbReference type="GO" id="GO:0009055">
    <property type="term" value="F:electron transfer activity"/>
    <property type="evidence" value="ECO:0007669"/>
    <property type="project" value="InterPro"/>
</dbReference>
<evidence type="ECO:0000259" key="24">
    <source>
        <dbReference type="PROSITE" id="PS51007"/>
    </source>
</evidence>
<dbReference type="InterPro" id="IPR004678">
    <property type="entry name" value="Cyt_c_oxidase_cbb3_su3"/>
</dbReference>
<dbReference type="PANTHER" id="PTHR33751:SF1">
    <property type="entry name" value="CBB3-TYPE CYTOCHROME C OXIDASE SUBUNIT FIXP"/>
    <property type="match status" value="1"/>
</dbReference>
<keyword evidence="26" id="KW-1185">Reference proteome</keyword>
<dbReference type="InterPro" id="IPR038414">
    <property type="entry name" value="CcoP_N_sf"/>
</dbReference>
<evidence type="ECO:0000256" key="16">
    <source>
        <dbReference type="ARBA" id="ARBA00023004"/>
    </source>
</evidence>
<keyword evidence="14 23" id="KW-1133">Transmembrane helix</keyword>
<dbReference type="InterPro" id="IPR009056">
    <property type="entry name" value="Cyt_c-like_dom"/>
</dbReference>
<evidence type="ECO:0000313" key="25">
    <source>
        <dbReference type="EMBL" id="MBK5927863.1"/>
    </source>
</evidence>
<dbReference type="GO" id="GO:0005886">
    <property type="term" value="C:plasma membrane"/>
    <property type="evidence" value="ECO:0007669"/>
    <property type="project" value="UniProtKB-SubCell"/>
</dbReference>
<dbReference type="GO" id="GO:0005506">
    <property type="term" value="F:iron ion binding"/>
    <property type="evidence" value="ECO:0007669"/>
    <property type="project" value="InterPro"/>
</dbReference>
<dbReference type="InterPro" id="IPR008168">
    <property type="entry name" value="Cyt_C_IC"/>
</dbReference>
<feature type="region of interest" description="Disordered" evidence="22">
    <location>
        <begin position="1"/>
        <end position="63"/>
    </location>
</feature>
<keyword evidence="18 19" id="KW-0472">Membrane</keyword>
<dbReference type="GO" id="GO:0020037">
    <property type="term" value="F:heme binding"/>
    <property type="evidence" value="ECO:0007669"/>
    <property type="project" value="InterPro"/>
</dbReference>
<evidence type="ECO:0000256" key="17">
    <source>
        <dbReference type="ARBA" id="ARBA00023065"/>
    </source>
</evidence>
<feature type="binding site" description="covalent" evidence="21">
    <location>
        <position position="163"/>
    </location>
    <ligand>
        <name>heme c</name>
        <dbReference type="ChEBI" id="CHEBI:61717"/>
        <label>1</label>
    </ligand>
</feature>
<evidence type="ECO:0000256" key="12">
    <source>
        <dbReference type="ARBA" id="ARBA00022781"/>
    </source>
</evidence>
<dbReference type="Pfam" id="PF13442">
    <property type="entry name" value="Cytochrome_CBB3"/>
    <property type="match status" value="2"/>
</dbReference>
<evidence type="ECO:0000256" key="5">
    <source>
        <dbReference type="ARBA" id="ARBA00022475"/>
    </source>
</evidence>
<feature type="binding site" description="covalent" evidence="21">
    <location>
        <position position="166"/>
    </location>
    <ligand>
        <name>heme c</name>
        <dbReference type="ChEBI" id="CHEBI:61717"/>
        <label>1</label>
    </ligand>
</feature>
<evidence type="ECO:0000256" key="19">
    <source>
        <dbReference type="PIRNR" id="PIRNR000006"/>
    </source>
</evidence>
<evidence type="ECO:0000256" key="1">
    <source>
        <dbReference type="ARBA" id="ARBA00004533"/>
    </source>
</evidence>
<evidence type="ECO:0000256" key="7">
    <source>
        <dbReference type="ARBA" id="ARBA00022617"/>
    </source>
</evidence>
<keyword evidence="15 19" id="KW-0560">Oxidoreductase</keyword>
<evidence type="ECO:0000256" key="20">
    <source>
        <dbReference type="PIRSR" id="PIRSR000006-1"/>
    </source>
</evidence>
<reference evidence="25" key="1">
    <citation type="submission" date="2017-05" db="EMBL/GenBank/DDBJ databases">
        <authorList>
            <person name="Imhoff J.F."/>
            <person name="Rahn T."/>
            <person name="Kuenzel S."/>
            <person name="Neulinger S.C."/>
        </authorList>
    </citation>
    <scope>NUCLEOTIDE SEQUENCE</scope>
    <source>
        <strain evidence="25">LMG 28126</strain>
    </source>
</reference>
<comment type="subcellular location">
    <subcellularLocation>
        <location evidence="1 19">Cell inner membrane</location>
    </subcellularLocation>
</comment>
<dbReference type="InterPro" id="IPR032858">
    <property type="entry name" value="CcoP_N"/>
</dbReference>
<gene>
    <name evidence="25" type="ORF">CCR87_11090</name>
</gene>
<feature type="binding site" description="axial binding residue" evidence="20">
    <location>
        <position position="217"/>
    </location>
    <ligand>
        <name>heme c</name>
        <dbReference type="ChEBI" id="CHEBI:61717"/>
        <label>2</label>
    </ligand>
    <ligandPart>
        <name>Fe</name>
        <dbReference type="ChEBI" id="CHEBI:18248"/>
    </ligandPart>
</feature>
<evidence type="ECO:0000256" key="23">
    <source>
        <dbReference type="SAM" id="Phobius"/>
    </source>
</evidence>
<dbReference type="PANTHER" id="PTHR33751">
    <property type="entry name" value="CBB3-TYPE CYTOCHROME C OXIDASE SUBUNIT FIXP"/>
    <property type="match status" value="1"/>
</dbReference>
<comment type="caution">
    <text evidence="25">The sequence shown here is derived from an EMBL/GenBank/DDBJ whole genome shotgun (WGS) entry which is preliminary data.</text>
</comment>
<dbReference type="EMBL" id="NHSD01000277">
    <property type="protein sequence ID" value="MBK5927863.1"/>
    <property type="molecule type" value="Genomic_DNA"/>
</dbReference>
<keyword evidence="7 19" id="KW-0349">Heme</keyword>
<comment type="subunit">
    <text evidence="19">Component of the cbb3-type cytochrome c oxidase.</text>
</comment>
<keyword evidence="13 19" id="KW-0249">Electron transport</keyword>
<feature type="binding site" description="covalent" evidence="21">
    <location>
        <position position="265"/>
    </location>
    <ligand>
        <name>heme c</name>
        <dbReference type="ChEBI" id="CHEBI:61717"/>
        <label>2</label>
    </ligand>
</feature>
<evidence type="ECO:0000313" key="26">
    <source>
        <dbReference type="Proteomes" id="UP000706333"/>
    </source>
</evidence>
<evidence type="ECO:0000256" key="21">
    <source>
        <dbReference type="PIRSR" id="PIRSR000006-2"/>
    </source>
</evidence>
<keyword evidence="6 19" id="KW-0997">Cell inner membrane</keyword>
<keyword evidence="9 23" id="KW-0812">Transmembrane</keyword>
<feature type="domain" description="Cytochrome c" evidence="24">
    <location>
        <begin position="249"/>
        <end position="330"/>
    </location>
</feature>
<keyword evidence="11" id="KW-0677">Repeat</keyword>
<evidence type="ECO:0000256" key="13">
    <source>
        <dbReference type="ARBA" id="ARBA00022982"/>
    </source>
</evidence>
<comment type="cofactor">
    <cofactor evidence="19 21">
        <name>heme c</name>
        <dbReference type="ChEBI" id="CHEBI:61717"/>
    </cofactor>
    <text evidence="19 21">Binds 2 heme C groups per subunit.</text>
</comment>
<evidence type="ECO:0000256" key="14">
    <source>
        <dbReference type="ARBA" id="ARBA00022989"/>
    </source>
</evidence>
<protein>
    <recommendedName>
        <fullName evidence="19">Cbb3-type cytochrome c oxidase subunit</fullName>
    </recommendedName>
</protein>
<feature type="binding site" description="axial binding residue" evidence="20">
    <location>
        <position position="307"/>
    </location>
    <ligand>
        <name>heme c</name>
        <dbReference type="ChEBI" id="CHEBI:61717"/>
        <label>1</label>
    </ligand>
    <ligandPart>
        <name>Fe</name>
        <dbReference type="ChEBI" id="CHEBI:18248"/>
    </ligandPart>
</feature>
<feature type="binding site" description="covalent" evidence="21">
    <location>
        <position position="262"/>
    </location>
    <ligand>
        <name>heme c</name>
        <dbReference type="ChEBI" id="CHEBI:61717"/>
        <label>2</label>
    </ligand>
</feature>
<evidence type="ECO:0000256" key="4">
    <source>
        <dbReference type="ARBA" id="ARBA00022448"/>
    </source>
</evidence>